<keyword evidence="1" id="KW-0813">Transport</keyword>
<organism evidence="5">
    <name type="scientific">freshwater metagenome</name>
    <dbReference type="NCBI Taxonomy" id="449393"/>
    <lineage>
        <taxon>unclassified sequences</taxon>
        <taxon>metagenomes</taxon>
        <taxon>ecological metagenomes</taxon>
    </lineage>
</organism>
<reference evidence="5" key="1">
    <citation type="submission" date="2020-05" db="EMBL/GenBank/DDBJ databases">
        <authorList>
            <person name="Chiriac C."/>
            <person name="Salcher M."/>
            <person name="Ghai R."/>
            <person name="Kavagutti S V."/>
        </authorList>
    </citation>
    <scope>NUCLEOTIDE SEQUENCE</scope>
</reference>
<keyword evidence="2" id="KW-0547">Nucleotide-binding</keyword>
<dbReference type="GO" id="GO:0016887">
    <property type="term" value="F:ATP hydrolysis activity"/>
    <property type="evidence" value="ECO:0007669"/>
    <property type="project" value="InterPro"/>
</dbReference>
<dbReference type="GO" id="GO:0042626">
    <property type="term" value="F:ATPase-coupled transmembrane transporter activity"/>
    <property type="evidence" value="ECO:0007669"/>
    <property type="project" value="TreeGrafter"/>
</dbReference>
<dbReference type="InterPro" id="IPR027417">
    <property type="entry name" value="P-loop_NTPase"/>
</dbReference>
<evidence type="ECO:0000256" key="1">
    <source>
        <dbReference type="ARBA" id="ARBA00022448"/>
    </source>
</evidence>
<dbReference type="GO" id="GO:0043190">
    <property type="term" value="C:ATP-binding cassette (ABC) transporter complex"/>
    <property type="evidence" value="ECO:0007669"/>
    <property type="project" value="TreeGrafter"/>
</dbReference>
<protein>
    <submittedName>
        <fullName evidence="5">Unannotated protein</fullName>
    </submittedName>
</protein>
<name>A0A6J6AJR8_9ZZZZ</name>
<dbReference type="AlphaFoldDB" id="A0A6J6AJR8"/>
<dbReference type="SMART" id="SM00382">
    <property type="entry name" value="AAA"/>
    <property type="match status" value="1"/>
</dbReference>
<dbReference type="PROSITE" id="PS50893">
    <property type="entry name" value="ABC_TRANSPORTER_2"/>
    <property type="match status" value="1"/>
</dbReference>
<dbReference type="PANTHER" id="PTHR43553">
    <property type="entry name" value="HEAVY METAL TRANSPORTER"/>
    <property type="match status" value="1"/>
</dbReference>
<sequence length="290" mass="31304">MGYRLSSITHAKLHAIGPIRPREALSFCSMASQLVLSLDGVCVVRDGKQILGPISFRIAAGERWVILGPNGAGKSTLLGVLAARIFPSKGQALLLDQQVGRVDLSELRTRIGLASPSLEAMVESNEVVRDVVLTAAYAIIGRWNENYDLWDESRAVALLTTFGVRELGDRKFSTLSSGEKKRVLISRALMADPELLLLDEPAAGLDVGGREDLLRRFAQFSNDPSAPASVLVTHHIEEIPVGTTHAILLKDGKIAVSGPVASVITSEHVSAVFGLPIEVKYESDRFFARA</sequence>
<evidence type="ECO:0000259" key="4">
    <source>
        <dbReference type="PROSITE" id="PS50893"/>
    </source>
</evidence>
<dbReference type="EMBL" id="CAEUNI010000013">
    <property type="protein sequence ID" value="CAB4370724.1"/>
    <property type="molecule type" value="Genomic_DNA"/>
</dbReference>
<accession>A0A6J6AJR8</accession>
<dbReference type="Gene3D" id="3.40.50.300">
    <property type="entry name" value="P-loop containing nucleotide triphosphate hydrolases"/>
    <property type="match status" value="1"/>
</dbReference>
<dbReference type="InterPro" id="IPR050095">
    <property type="entry name" value="ECF_ABC_transporter_ATP-bd"/>
</dbReference>
<evidence type="ECO:0000313" key="5">
    <source>
        <dbReference type="EMBL" id="CAB4370724.1"/>
    </source>
</evidence>
<dbReference type="InterPro" id="IPR017871">
    <property type="entry name" value="ABC_transporter-like_CS"/>
</dbReference>
<dbReference type="Pfam" id="PF00005">
    <property type="entry name" value="ABC_tran"/>
    <property type="match status" value="1"/>
</dbReference>
<proteinExistence type="predicted"/>
<dbReference type="GO" id="GO:0005524">
    <property type="term" value="F:ATP binding"/>
    <property type="evidence" value="ECO:0007669"/>
    <property type="project" value="UniProtKB-KW"/>
</dbReference>
<gene>
    <name evidence="5" type="ORF">UFOPK4182_00221</name>
</gene>
<evidence type="ECO:0000256" key="2">
    <source>
        <dbReference type="ARBA" id="ARBA00022741"/>
    </source>
</evidence>
<feature type="domain" description="ABC transporter" evidence="4">
    <location>
        <begin position="36"/>
        <end position="276"/>
    </location>
</feature>
<dbReference type="InterPro" id="IPR003439">
    <property type="entry name" value="ABC_transporter-like_ATP-bd"/>
</dbReference>
<dbReference type="InterPro" id="IPR003593">
    <property type="entry name" value="AAA+_ATPase"/>
</dbReference>
<dbReference type="PROSITE" id="PS00211">
    <property type="entry name" value="ABC_TRANSPORTER_1"/>
    <property type="match status" value="1"/>
</dbReference>
<dbReference type="SUPFAM" id="SSF52540">
    <property type="entry name" value="P-loop containing nucleoside triphosphate hydrolases"/>
    <property type="match status" value="1"/>
</dbReference>
<dbReference type="PANTHER" id="PTHR43553:SF3">
    <property type="entry name" value="ABC TRANSPORTER ATP-BINDING PROTEIN MODF"/>
    <property type="match status" value="1"/>
</dbReference>
<keyword evidence="3" id="KW-0067">ATP-binding</keyword>
<evidence type="ECO:0000256" key="3">
    <source>
        <dbReference type="ARBA" id="ARBA00022840"/>
    </source>
</evidence>